<protein>
    <submittedName>
        <fullName evidence="1">Alpha/beta hydrolase</fullName>
    </submittedName>
</protein>
<organism evidence="1 2">
    <name type="scientific">Streptomyces arboris</name>
    <dbReference type="NCBI Taxonomy" id="2600619"/>
    <lineage>
        <taxon>Bacteria</taxon>
        <taxon>Bacillati</taxon>
        <taxon>Actinomycetota</taxon>
        <taxon>Actinomycetes</taxon>
        <taxon>Kitasatosporales</taxon>
        <taxon>Streptomycetaceae</taxon>
        <taxon>Streptomyces</taxon>
    </lineage>
</organism>
<accession>A0A5N5ERX3</accession>
<gene>
    <name evidence="1" type="ORF">F5983_04915</name>
</gene>
<dbReference type="InterPro" id="IPR029058">
    <property type="entry name" value="AB_hydrolase_fold"/>
</dbReference>
<keyword evidence="2" id="KW-1185">Reference proteome</keyword>
<comment type="caution">
    <text evidence="1">The sequence shown here is derived from an EMBL/GenBank/DDBJ whole genome shotgun (WGS) entry which is preliminary data.</text>
</comment>
<sequence length="407" mass="43635">MSGQQGESAEQAIGAFTLAGSPQATAAAGAAAPTADEEWELPGGFARVYYADGHRGIQRPVVMADGFNHGRSDLDALYLGLEENFPLIGSLKQRGYDVVLLGYDDRGASILDNARTATAAILRTIATRAGNEPLVVGGFSMGGIVTRYALAKMEHDRIDHQTALYFSYDSPHRGAVIPIGLQAFAHFIPVANNFAKQMNSSAARQMLWRHYDSERGTVGVDPEREKFLEALAAVGGWPLRPRRIAVANGRGDGQGPQVPPGQTALASTGDRVYPGTTLLTQAEGHEVVVAELKRLFPKAEKTITTSGFPALDGAPGGTLGSYRILASTLEKFGATVDLRHPDVCFVPTVSAVAIRDLDRPEDLYADVDSLSPEDGEVDEFLCSSETTAHTAITEELCTWLLDRLPQR</sequence>
<dbReference type="RefSeq" id="WP_151509191.1">
    <property type="nucleotide sequence ID" value="NZ_VYUA01000003.1"/>
</dbReference>
<evidence type="ECO:0000313" key="2">
    <source>
        <dbReference type="Proteomes" id="UP000326907"/>
    </source>
</evidence>
<dbReference type="Proteomes" id="UP000326907">
    <property type="component" value="Unassembled WGS sequence"/>
</dbReference>
<name>A0A5N5ERX3_9ACTN</name>
<dbReference type="AlphaFoldDB" id="A0A5N5ERX3"/>
<reference evidence="1 2" key="1">
    <citation type="submission" date="2019-09" db="EMBL/GenBank/DDBJ databases">
        <authorList>
            <person name="Liu P."/>
        </authorList>
    </citation>
    <scope>NUCLEOTIDE SEQUENCE [LARGE SCALE GENOMIC DNA]</scope>
    <source>
        <strain evidence="1 2">TRM68085</strain>
    </source>
</reference>
<evidence type="ECO:0000313" key="1">
    <source>
        <dbReference type="EMBL" id="KAB2593625.1"/>
    </source>
</evidence>
<proteinExistence type="predicted"/>
<keyword evidence="1" id="KW-0378">Hydrolase</keyword>
<dbReference type="EMBL" id="VYUA01000003">
    <property type="protein sequence ID" value="KAB2593625.1"/>
    <property type="molecule type" value="Genomic_DNA"/>
</dbReference>
<dbReference type="GO" id="GO:0016787">
    <property type="term" value="F:hydrolase activity"/>
    <property type="evidence" value="ECO:0007669"/>
    <property type="project" value="UniProtKB-KW"/>
</dbReference>
<dbReference type="Gene3D" id="3.40.50.1820">
    <property type="entry name" value="alpha/beta hydrolase"/>
    <property type="match status" value="1"/>
</dbReference>
<dbReference type="SUPFAM" id="SSF53474">
    <property type="entry name" value="alpha/beta-Hydrolases"/>
    <property type="match status" value="1"/>
</dbReference>